<protein>
    <recommendedName>
        <fullName evidence="4">DNA/pantothenate metabolism flavoprotein C-terminal domain-containing protein</fullName>
    </recommendedName>
</protein>
<dbReference type="Pfam" id="PF04127">
    <property type="entry name" value="DFP"/>
    <property type="match status" value="1"/>
</dbReference>
<dbReference type="PANTHER" id="PTHR12290">
    <property type="entry name" value="CORNICHON-RELATED"/>
    <property type="match status" value="1"/>
</dbReference>
<evidence type="ECO:0000259" key="4">
    <source>
        <dbReference type="Pfam" id="PF04127"/>
    </source>
</evidence>
<evidence type="ECO:0000313" key="5">
    <source>
        <dbReference type="EMBL" id="KAI8045427.1"/>
    </source>
</evidence>
<comment type="similarity">
    <text evidence="1">Belongs to the PPC synthetase family.</text>
</comment>
<name>A0A9Q0BUV6_9MUSC</name>
<keyword evidence="6" id="KW-1185">Reference proteome</keyword>
<dbReference type="GO" id="GO:0015937">
    <property type="term" value="P:coenzyme A biosynthetic process"/>
    <property type="evidence" value="ECO:0007669"/>
    <property type="project" value="UniProtKB-ARBA"/>
</dbReference>
<accession>A0A9Q0BUV6</accession>
<dbReference type="Proteomes" id="UP001059596">
    <property type="component" value="Chromosome 3R"/>
</dbReference>
<evidence type="ECO:0000256" key="2">
    <source>
        <dbReference type="SAM" id="MobiDB-lite"/>
    </source>
</evidence>
<feature type="region of interest" description="Disordered" evidence="2">
    <location>
        <begin position="46"/>
        <end position="74"/>
    </location>
</feature>
<reference evidence="5" key="1">
    <citation type="journal article" date="2023" name="Genome Biol. Evol.">
        <title>Long-read-based Genome Assembly of Drosophila gunungcola Reveals Fewer Chemosensory Genes in Flower-breeding Species.</title>
        <authorList>
            <person name="Negi A."/>
            <person name="Liao B.Y."/>
            <person name="Yeh S.D."/>
        </authorList>
    </citation>
    <scope>NUCLEOTIDE SEQUENCE</scope>
    <source>
        <strain evidence="5">Sukarami</strain>
    </source>
</reference>
<feature type="compositionally biased region" description="Basic and acidic residues" evidence="2">
    <location>
        <begin position="14"/>
        <end position="26"/>
    </location>
</feature>
<dbReference type="GO" id="GO:0003824">
    <property type="term" value="F:catalytic activity"/>
    <property type="evidence" value="ECO:0007669"/>
    <property type="project" value="UniProtKB-ARBA"/>
</dbReference>
<evidence type="ECO:0000256" key="1">
    <source>
        <dbReference type="ARBA" id="ARBA00005703"/>
    </source>
</evidence>
<sequence>DTPSNSDSEAESEEQPRRSYPHRDEDQLNSATNVVLAQNYKYDVEILESGDADQDDSNMDEDDDLEERTDTDTFASENIEVTPVDVQADSVSQGHVLLGIVVVALALVSICLYAGLVIWRSHLEQRYGMRERLVNRDLEEEAGGDDIDYHVYAPTTTPRALESNMTHWEDFYNTHLPPADFEDNRSLLKEFCERHNKLQNRIVLVTSGGTTVPLEHNTVRFVDNFSAGTRGSASAEYFLDHDYAVIFMHRHKSLEPFTRHFTGQQFFDMLDIADNSQSSTIAIKPDSVDYKIARETQMILYVNFTSVVDYMWLLRAACECLAAFEERAVLYLAAAVSDFYIPEDMMPTHKMQSGDGAPTISLQLVPKMLAPLASLWVPHAFVVSFKLETDESLLIVKARDSLNKYKHKLVIANVLQTRKHRVVFVTPTDSYELHLSREQTLQGLEIEEPIVADVVQKHGEFISSAQQRQ</sequence>
<feature type="region of interest" description="Disordered" evidence="2">
    <location>
        <begin position="1"/>
        <end position="32"/>
    </location>
</feature>
<proteinExistence type="inferred from homology"/>
<dbReference type="EMBL" id="JAMKOV010000001">
    <property type="protein sequence ID" value="KAI8045427.1"/>
    <property type="molecule type" value="Genomic_DNA"/>
</dbReference>
<keyword evidence="3" id="KW-1133">Transmembrane helix</keyword>
<dbReference type="InterPro" id="IPR007085">
    <property type="entry name" value="DNA/pantothenate-metab_flavo_C"/>
</dbReference>
<feature type="transmembrane region" description="Helical" evidence="3">
    <location>
        <begin position="96"/>
        <end position="119"/>
    </location>
</feature>
<feature type="domain" description="DNA/pantothenate metabolism flavoprotein C-terminal" evidence="4">
    <location>
        <begin position="319"/>
        <end position="430"/>
    </location>
</feature>
<gene>
    <name evidence="5" type="ORF">M5D96_001608</name>
</gene>
<dbReference type="Gene3D" id="3.40.50.10300">
    <property type="entry name" value="CoaB-like"/>
    <property type="match status" value="1"/>
</dbReference>
<evidence type="ECO:0000313" key="6">
    <source>
        <dbReference type="Proteomes" id="UP001059596"/>
    </source>
</evidence>
<keyword evidence="3" id="KW-0812">Transmembrane</keyword>
<feature type="compositionally biased region" description="Acidic residues" evidence="2">
    <location>
        <begin position="46"/>
        <end position="69"/>
    </location>
</feature>
<dbReference type="InterPro" id="IPR035929">
    <property type="entry name" value="CoaB-like_sf"/>
</dbReference>
<keyword evidence="3" id="KW-0472">Membrane</keyword>
<organism evidence="5 6">
    <name type="scientific">Drosophila gunungcola</name>
    <name type="common">fruit fly</name>
    <dbReference type="NCBI Taxonomy" id="103775"/>
    <lineage>
        <taxon>Eukaryota</taxon>
        <taxon>Metazoa</taxon>
        <taxon>Ecdysozoa</taxon>
        <taxon>Arthropoda</taxon>
        <taxon>Hexapoda</taxon>
        <taxon>Insecta</taxon>
        <taxon>Pterygota</taxon>
        <taxon>Neoptera</taxon>
        <taxon>Endopterygota</taxon>
        <taxon>Diptera</taxon>
        <taxon>Brachycera</taxon>
        <taxon>Muscomorpha</taxon>
        <taxon>Ephydroidea</taxon>
        <taxon>Drosophilidae</taxon>
        <taxon>Drosophila</taxon>
        <taxon>Sophophora</taxon>
    </lineage>
</organism>
<comment type="caution">
    <text evidence="5">The sequence shown here is derived from an EMBL/GenBank/DDBJ whole genome shotgun (WGS) entry which is preliminary data.</text>
</comment>
<feature type="non-terminal residue" evidence="5">
    <location>
        <position position="469"/>
    </location>
</feature>
<dbReference type="SUPFAM" id="SSF102645">
    <property type="entry name" value="CoaB-like"/>
    <property type="match status" value="1"/>
</dbReference>
<evidence type="ECO:0000256" key="3">
    <source>
        <dbReference type="SAM" id="Phobius"/>
    </source>
</evidence>
<dbReference type="AlphaFoldDB" id="A0A9Q0BUV6"/>